<keyword evidence="4 5" id="KW-0472">Membrane</keyword>
<keyword evidence="3 5" id="KW-1133">Transmembrane helix</keyword>
<protein>
    <submittedName>
        <fullName evidence="7">Cytochrome C assembly protein</fullName>
    </submittedName>
</protein>
<dbReference type="GO" id="GO:0017004">
    <property type="term" value="P:cytochrome complex assembly"/>
    <property type="evidence" value="ECO:0007669"/>
    <property type="project" value="InterPro"/>
</dbReference>
<feature type="transmembrane region" description="Helical" evidence="5">
    <location>
        <begin position="246"/>
        <end position="264"/>
    </location>
</feature>
<feature type="domain" description="Cytochrome c assembly protein" evidence="6">
    <location>
        <begin position="69"/>
        <end position="268"/>
    </location>
</feature>
<dbReference type="GO" id="GO:0020037">
    <property type="term" value="F:heme binding"/>
    <property type="evidence" value="ECO:0007669"/>
    <property type="project" value="InterPro"/>
</dbReference>
<dbReference type="AlphaFoldDB" id="A0A0V8JA28"/>
<dbReference type="PANTHER" id="PTHR30071:SF15">
    <property type="entry name" value="PROTEIN HEMX"/>
    <property type="match status" value="1"/>
</dbReference>
<evidence type="ECO:0000256" key="5">
    <source>
        <dbReference type="SAM" id="Phobius"/>
    </source>
</evidence>
<dbReference type="PANTHER" id="PTHR30071">
    <property type="entry name" value="HEME EXPORTER PROTEIN C"/>
    <property type="match status" value="1"/>
</dbReference>
<evidence type="ECO:0000256" key="3">
    <source>
        <dbReference type="ARBA" id="ARBA00022989"/>
    </source>
</evidence>
<dbReference type="GO" id="GO:0005886">
    <property type="term" value="C:plasma membrane"/>
    <property type="evidence" value="ECO:0007669"/>
    <property type="project" value="TreeGrafter"/>
</dbReference>
<feature type="transmembrane region" description="Helical" evidence="5">
    <location>
        <begin position="94"/>
        <end position="112"/>
    </location>
</feature>
<feature type="transmembrane region" description="Helical" evidence="5">
    <location>
        <begin position="132"/>
        <end position="156"/>
    </location>
</feature>
<evidence type="ECO:0000259" key="6">
    <source>
        <dbReference type="Pfam" id="PF01578"/>
    </source>
</evidence>
<evidence type="ECO:0000256" key="1">
    <source>
        <dbReference type="ARBA" id="ARBA00004141"/>
    </source>
</evidence>
<evidence type="ECO:0000256" key="4">
    <source>
        <dbReference type="ARBA" id="ARBA00023136"/>
    </source>
</evidence>
<name>A0A0V8JA28_9BACL</name>
<dbReference type="RefSeq" id="WP_061972592.1">
    <property type="nucleotide sequence ID" value="NZ_FMAV01000002.1"/>
</dbReference>
<sequence length="275" mass="32030">MQNANWIYDTTIILYALSIIGYFIDFLQNNRKANRIAFWLLSIVWVLQSVFFVQRMVEMGRPPILTPFEGLFFYAWILVTLSLVLNWFFRIDFLVFFTNVLGFLIMSINLFAPGERVSDEMSTRLISELLVIHVTMAFISYGTFTLSFIFSIMYLLQHRLLKQKKWNKRLQRLGSLSTLERLSYGLNITGVPILLLSLILGVIWAFLKVQDFSLLDAKVISSFVVIAVYSIFLYQKVARGLQGKTLAIWNTAAFLIVLINYFLASTLTEFHFWYQ</sequence>
<feature type="transmembrane region" description="Helical" evidence="5">
    <location>
        <begin position="6"/>
        <end position="24"/>
    </location>
</feature>
<evidence type="ECO:0000313" key="7">
    <source>
        <dbReference type="EMBL" id="KSU83754.1"/>
    </source>
</evidence>
<proteinExistence type="predicted"/>
<keyword evidence="8" id="KW-1185">Reference proteome</keyword>
<dbReference type="Proteomes" id="UP000054099">
    <property type="component" value="Unassembled WGS sequence"/>
</dbReference>
<comment type="subcellular location">
    <subcellularLocation>
        <location evidence="1">Membrane</location>
        <topology evidence="1">Multi-pass membrane protein</topology>
    </subcellularLocation>
</comment>
<organism evidence="7 8">
    <name type="scientific">Fictibacillus enclensis</name>
    <dbReference type="NCBI Taxonomy" id="1017270"/>
    <lineage>
        <taxon>Bacteria</taxon>
        <taxon>Bacillati</taxon>
        <taxon>Bacillota</taxon>
        <taxon>Bacilli</taxon>
        <taxon>Bacillales</taxon>
        <taxon>Fictibacillaceae</taxon>
        <taxon>Fictibacillus</taxon>
    </lineage>
</organism>
<evidence type="ECO:0000256" key="2">
    <source>
        <dbReference type="ARBA" id="ARBA00022692"/>
    </source>
</evidence>
<keyword evidence="2 5" id="KW-0812">Transmembrane</keyword>
<feature type="transmembrane region" description="Helical" evidence="5">
    <location>
        <begin position="73"/>
        <end position="89"/>
    </location>
</feature>
<dbReference type="InterPro" id="IPR002541">
    <property type="entry name" value="Cyt_c_assembly"/>
</dbReference>
<feature type="transmembrane region" description="Helical" evidence="5">
    <location>
        <begin position="212"/>
        <end position="234"/>
    </location>
</feature>
<accession>A0A0V8JA28</accession>
<dbReference type="InterPro" id="IPR045062">
    <property type="entry name" value="Cyt_c_biogenesis_CcsA/CcmC"/>
</dbReference>
<dbReference type="EMBL" id="LNQN01000002">
    <property type="protein sequence ID" value="KSU83754.1"/>
    <property type="molecule type" value="Genomic_DNA"/>
</dbReference>
<dbReference type="OrthoDB" id="2417400at2"/>
<dbReference type="Pfam" id="PF01578">
    <property type="entry name" value="Cytochrom_C_asm"/>
    <property type="match status" value="1"/>
</dbReference>
<feature type="transmembrane region" description="Helical" evidence="5">
    <location>
        <begin position="36"/>
        <end position="53"/>
    </location>
</feature>
<gene>
    <name evidence="7" type="ORF">AS030_14550</name>
</gene>
<reference evidence="7 8" key="1">
    <citation type="journal article" date="2014" name="Antonie Van Leeuwenhoek">
        <title>Fictibacillus enclensis sp. nov., isolated from marine sediment.</title>
        <authorList>
            <person name="Dastager S.G."/>
            <person name="Mawlankar R."/>
            <person name="Srinivasan K."/>
            <person name="Tang S.K."/>
            <person name="Lee J.C."/>
            <person name="Ramana V.V."/>
            <person name="Shouche Y.S."/>
        </authorList>
    </citation>
    <scope>NUCLEOTIDE SEQUENCE [LARGE SCALE GENOMIC DNA]</scope>
    <source>
        <strain evidence="7 8">NIO-1003</strain>
    </source>
</reference>
<evidence type="ECO:0000313" key="8">
    <source>
        <dbReference type="Proteomes" id="UP000054099"/>
    </source>
</evidence>
<feature type="transmembrane region" description="Helical" evidence="5">
    <location>
        <begin position="182"/>
        <end position="206"/>
    </location>
</feature>
<comment type="caution">
    <text evidence="7">The sequence shown here is derived from an EMBL/GenBank/DDBJ whole genome shotgun (WGS) entry which is preliminary data.</text>
</comment>